<dbReference type="AlphaFoldDB" id="A0A813DZ53"/>
<dbReference type="InterPro" id="IPR042618">
    <property type="entry name" value="IQCG"/>
</dbReference>
<dbReference type="GO" id="GO:0005856">
    <property type="term" value="C:cytoskeleton"/>
    <property type="evidence" value="ECO:0007669"/>
    <property type="project" value="UniProtKB-SubCell"/>
</dbReference>
<dbReference type="PANTHER" id="PTHR14871:SF1">
    <property type="entry name" value="DYNEIN REGULATORY COMPLEX PROTEIN 9"/>
    <property type="match status" value="1"/>
</dbReference>
<evidence type="ECO:0000256" key="7">
    <source>
        <dbReference type="SAM" id="Coils"/>
    </source>
</evidence>
<gene>
    <name evidence="10" type="ORF">PGLA1383_LOCUS10473</name>
</gene>
<dbReference type="InterPro" id="IPR042541">
    <property type="entry name" value="BART_sf"/>
</dbReference>
<feature type="coiled-coil region" evidence="7">
    <location>
        <begin position="148"/>
        <end position="331"/>
    </location>
</feature>
<evidence type="ECO:0000313" key="11">
    <source>
        <dbReference type="Proteomes" id="UP000654075"/>
    </source>
</evidence>
<dbReference type="Pfam" id="PF11527">
    <property type="entry name" value="ARL2_Bind_BART"/>
    <property type="match status" value="1"/>
</dbReference>
<protein>
    <recommendedName>
        <fullName evidence="9">BART domain-containing protein</fullName>
    </recommendedName>
</protein>
<keyword evidence="7" id="KW-0175">Coiled coil</keyword>
<sequence length="565" mass="65097">MSLSKLSEVEAFRAQVLLEEALRKLNFLTSISTSASVHGDELTQFMGDEISRIIQEQRDLERRYEELIAARGKLKGLCNKANFMETQREIQDVAHRLKESNKSLCRNLKENPNVQGNLQKMQAERAQVQEWLEETKTDLIEMSFQNLVAKVEAERREQERLSEVKKKEREASQTVKQLEAELQREYADHEKETKSANQEIKELKEELQKNKTISDIEFKFEEKKLRAREQALLRIHAQMEKKLIEELDQLMEAQDMESAVHDRAHGFLDERVESLQNQKETWTRDHEREVDNRQVELDLLKERRAGTQQELNELDEKRNAEADEYKAKENEMRNAVLIEKQRRDQLQRMADAVLFLQDEGRKLASSEVVAKRLLEMAEPISPEEAQIVEEVKNWFMASEMEALVQSAVDFADANCHVFEPETGEHKLEYTYLHHEFKNLFEDKLNAFLASLGCSPEVFYSAFEKCVKADAGSQCMAEMMYTCLEYEFFCQVMGERKREQQAGAASAAARAPEYGEVPPEYAGEAPEYHGVAPEDTSGGTYHQPQPPPPPPPGPSQEHAPELSAEA</sequence>
<dbReference type="OMA" id="NTERINL"/>
<comment type="subcellular location">
    <subcellularLocation>
        <location evidence="1">Cell projection</location>
        <location evidence="1">Cilium</location>
    </subcellularLocation>
    <subcellularLocation>
        <location evidence="2">Cytoplasm</location>
        <location evidence="2">Cytoskeleton</location>
    </subcellularLocation>
</comment>
<keyword evidence="6" id="KW-0966">Cell projection</keyword>
<evidence type="ECO:0000256" key="3">
    <source>
        <dbReference type="ARBA" id="ARBA00022490"/>
    </source>
</evidence>
<evidence type="ECO:0000256" key="4">
    <source>
        <dbReference type="ARBA" id="ARBA00023069"/>
    </source>
</evidence>
<accession>A0A813DZ53</accession>
<dbReference type="Gene3D" id="1.20.1520.10">
    <property type="entry name" value="ADP-ribosylation factor-like 2-binding protein, domain"/>
    <property type="match status" value="1"/>
</dbReference>
<keyword evidence="3" id="KW-0963">Cytoplasm</keyword>
<keyword evidence="11" id="KW-1185">Reference proteome</keyword>
<keyword evidence="5" id="KW-0206">Cytoskeleton</keyword>
<proteinExistence type="predicted"/>
<evidence type="ECO:0000256" key="5">
    <source>
        <dbReference type="ARBA" id="ARBA00023212"/>
    </source>
</evidence>
<evidence type="ECO:0000256" key="2">
    <source>
        <dbReference type="ARBA" id="ARBA00004245"/>
    </source>
</evidence>
<evidence type="ECO:0000256" key="8">
    <source>
        <dbReference type="SAM" id="MobiDB-lite"/>
    </source>
</evidence>
<dbReference type="GO" id="GO:0005737">
    <property type="term" value="C:cytoplasm"/>
    <property type="evidence" value="ECO:0007669"/>
    <property type="project" value="TreeGrafter"/>
</dbReference>
<evidence type="ECO:0000256" key="1">
    <source>
        <dbReference type="ARBA" id="ARBA00004138"/>
    </source>
</evidence>
<dbReference type="InterPro" id="IPR023379">
    <property type="entry name" value="BART_dom"/>
</dbReference>
<feature type="region of interest" description="Disordered" evidence="8">
    <location>
        <begin position="506"/>
        <end position="565"/>
    </location>
</feature>
<dbReference type="GO" id="GO:0031514">
    <property type="term" value="C:motile cilium"/>
    <property type="evidence" value="ECO:0007669"/>
    <property type="project" value="TreeGrafter"/>
</dbReference>
<organism evidence="10 11">
    <name type="scientific">Polarella glacialis</name>
    <name type="common">Dinoflagellate</name>
    <dbReference type="NCBI Taxonomy" id="89957"/>
    <lineage>
        <taxon>Eukaryota</taxon>
        <taxon>Sar</taxon>
        <taxon>Alveolata</taxon>
        <taxon>Dinophyceae</taxon>
        <taxon>Suessiales</taxon>
        <taxon>Suessiaceae</taxon>
        <taxon>Polarella</taxon>
    </lineage>
</organism>
<feature type="domain" description="BART" evidence="9">
    <location>
        <begin position="384"/>
        <end position="500"/>
    </location>
</feature>
<reference evidence="10" key="1">
    <citation type="submission" date="2021-02" db="EMBL/GenBank/DDBJ databases">
        <authorList>
            <person name="Dougan E. K."/>
            <person name="Rhodes N."/>
            <person name="Thang M."/>
            <person name="Chan C."/>
        </authorList>
    </citation>
    <scope>NUCLEOTIDE SEQUENCE</scope>
</reference>
<dbReference type="PANTHER" id="PTHR14871">
    <property type="entry name" value="DYNEIN REGULATORY COMPLEX PROTEIN 9"/>
    <property type="match status" value="1"/>
</dbReference>
<comment type="caution">
    <text evidence="10">The sequence shown here is derived from an EMBL/GenBank/DDBJ whole genome shotgun (WGS) entry which is preliminary data.</text>
</comment>
<evidence type="ECO:0000313" key="10">
    <source>
        <dbReference type="EMBL" id="CAE8591811.1"/>
    </source>
</evidence>
<dbReference type="OrthoDB" id="10254713at2759"/>
<dbReference type="GO" id="GO:0044782">
    <property type="term" value="P:cilium organization"/>
    <property type="evidence" value="ECO:0007669"/>
    <property type="project" value="TreeGrafter"/>
</dbReference>
<dbReference type="EMBL" id="CAJNNV010005237">
    <property type="protein sequence ID" value="CAE8591811.1"/>
    <property type="molecule type" value="Genomic_DNA"/>
</dbReference>
<dbReference type="Proteomes" id="UP000654075">
    <property type="component" value="Unassembled WGS sequence"/>
</dbReference>
<evidence type="ECO:0000259" key="9">
    <source>
        <dbReference type="Pfam" id="PF11527"/>
    </source>
</evidence>
<evidence type="ECO:0000256" key="6">
    <source>
        <dbReference type="ARBA" id="ARBA00023273"/>
    </source>
</evidence>
<name>A0A813DZ53_POLGL</name>
<feature type="compositionally biased region" description="Pro residues" evidence="8">
    <location>
        <begin position="543"/>
        <end position="553"/>
    </location>
</feature>
<keyword evidence="4" id="KW-0969">Cilium</keyword>